<reference evidence="2 3" key="1">
    <citation type="journal article" date="2018" name="IMA Fungus">
        <title>IMA Genome-F 9: Draft genome sequence of Annulohypoxylon stygium, Aspergillus mulundensis, Berkeleyomyces basicola (syn. Thielaviopsis basicola), Ceratocystis smalleyi, two Cercospora beticola strains, Coleophoma cylindrospora, Fusarium fracticaudum, Phialophora cf. hyalina, and Morchella septimelata.</title>
        <authorList>
            <person name="Wingfield B.D."/>
            <person name="Bills G.F."/>
            <person name="Dong Y."/>
            <person name="Huang W."/>
            <person name="Nel W.J."/>
            <person name="Swalarsk-Parry B.S."/>
            <person name="Vaghefi N."/>
            <person name="Wilken P.M."/>
            <person name="An Z."/>
            <person name="de Beer Z.W."/>
            <person name="De Vos L."/>
            <person name="Chen L."/>
            <person name="Duong T.A."/>
            <person name="Gao Y."/>
            <person name="Hammerbacher A."/>
            <person name="Kikkert J.R."/>
            <person name="Li Y."/>
            <person name="Li H."/>
            <person name="Li K."/>
            <person name="Li Q."/>
            <person name="Liu X."/>
            <person name="Ma X."/>
            <person name="Naidoo K."/>
            <person name="Pethybridge S.J."/>
            <person name="Sun J."/>
            <person name="Steenkamp E.T."/>
            <person name="van der Nest M.A."/>
            <person name="van Wyk S."/>
            <person name="Wingfield M.J."/>
            <person name="Xiong C."/>
            <person name="Yue Q."/>
            <person name="Zhang X."/>
        </authorList>
    </citation>
    <scope>NUCLEOTIDE SEQUENCE [LARGE SCALE GENOMIC DNA]</scope>
    <source>
        <strain evidence="2 3">BP6252</strain>
    </source>
</reference>
<keyword evidence="1" id="KW-0812">Transmembrane</keyword>
<keyword evidence="3" id="KW-1185">Reference proteome</keyword>
<sequence length="351" mass="41130">MAGINIAISQHVLEPYLDCSVQYAILNTIFNKAFVPMDLPEDSKLEPSYIQYYRNQCTAAFTRHKNSLTLIITTHEDILAIIEQLKDLRLTREQIKDHLRSRIAIQPEYREKLICEAIDLGVRLWLMIDVGEIIQTLVPGQRPIKWEQGYLQPLLHATFTPSIEIHERVKLDRIFTIYNLERIAGLHIFWTSNLADHLRLISDNTKVAIFHHASFLEHHRTNNMFPPGFVEETLRTLALLLPSHNKISRKWFQIQQRKFILDSSAADHGDLSTEERQIDNFVFWHDRLVILKQVFDEAEPSTIRQWWCDRRRRVQWYTFWVAATVLALTIFFGVIQSIEGGLQAYKAFNPT</sequence>
<keyword evidence="1" id="KW-1133">Transmembrane helix</keyword>
<evidence type="ECO:0000313" key="3">
    <source>
        <dbReference type="Proteomes" id="UP000256645"/>
    </source>
</evidence>
<comment type="caution">
    <text evidence="2">The sequence shown here is derived from an EMBL/GenBank/DDBJ whole genome shotgun (WGS) entry which is preliminary data.</text>
</comment>
<evidence type="ECO:0000313" key="2">
    <source>
        <dbReference type="EMBL" id="RDW76976.1"/>
    </source>
</evidence>
<name>A0A3D8RSP7_9HELO</name>
<feature type="transmembrane region" description="Helical" evidence="1">
    <location>
        <begin position="314"/>
        <end position="335"/>
    </location>
</feature>
<dbReference type="OrthoDB" id="5428890at2759"/>
<evidence type="ECO:0000256" key="1">
    <source>
        <dbReference type="SAM" id="Phobius"/>
    </source>
</evidence>
<protein>
    <submittedName>
        <fullName evidence="2">Uncharacterized protein</fullName>
    </submittedName>
</protein>
<dbReference type="Proteomes" id="UP000256645">
    <property type="component" value="Unassembled WGS sequence"/>
</dbReference>
<keyword evidence="1" id="KW-0472">Membrane</keyword>
<dbReference type="AlphaFoldDB" id="A0A3D8RSP7"/>
<gene>
    <name evidence="2" type="ORF">BP6252_05029</name>
</gene>
<dbReference type="EMBL" id="PDLM01000005">
    <property type="protein sequence ID" value="RDW76976.1"/>
    <property type="molecule type" value="Genomic_DNA"/>
</dbReference>
<proteinExistence type="predicted"/>
<accession>A0A3D8RSP7</accession>
<organism evidence="2 3">
    <name type="scientific">Coleophoma cylindrospora</name>
    <dbReference type="NCBI Taxonomy" id="1849047"/>
    <lineage>
        <taxon>Eukaryota</taxon>
        <taxon>Fungi</taxon>
        <taxon>Dikarya</taxon>
        <taxon>Ascomycota</taxon>
        <taxon>Pezizomycotina</taxon>
        <taxon>Leotiomycetes</taxon>
        <taxon>Helotiales</taxon>
        <taxon>Dermateaceae</taxon>
        <taxon>Coleophoma</taxon>
    </lineage>
</organism>